<evidence type="ECO:0000256" key="1">
    <source>
        <dbReference type="ARBA" id="ARBA00009764"/>
    </source>
</evidence>
<dbReference type="PROSITE" id="PS00018">
    <property type="entry name" value="EF_HAND_1"/>
    <property type="match status" value="1"/>
</dbReference>
<feature type="domain" description="Flagellar hook-associated protein 2 C-terminal" evidence="7">
    <location>
        <begin position="226"/>
        <end position="434"/>
    </location>
</feature>
<sequence length="441" mass="48021">MNIDAAAMASQLATYDVKPFESSYSAKIKTANSQISAYDKIKASLDSLDKKIYEFTKRGGDTIGKSSAEMSNDEFFDLTVSGNVTNLNLDLFVEQTASSHQLIMDTTAEKATDTFATNGTFSIDVNGTNVDLDLSLADTDGTGDVSLVEFTQYFNKEMGDQVTSSIVRTDGELKVMFSAVETGTDHTFNIAASADTGLADQALSATENPIKVAKDAIVWLGEQGTGAKLTSQSNKFENIVDGVTVNLKKPQEVDDSSVAVSIAPDEDSTLKAINEFVTSYNEVLSLISDYTAIGNLEEGRGVLASDSSIKGLSSELKNIIRSEHGGVRLYELGISLDRSGTLKVDSTDFKENIKNVDIDAVFKGDDGLFSKLEDSLDKYTDFSTGIIKRKKEDLNSNVQEYNDQLTRLDDRYNTLYGRYLAQFTQLNSLQSSMDSVLNLFV</sequence>
<keyword evidence="9" id="KW-1185">Reference proteome</keyword>
<evidence type="ECO:0000256" key="4">
    <source>
        <dbReference type="ARBA" id="ARBA00023143"/>
    </source>
</evidence>
<protein>
    <recommendedName>
        <fullName evidence="5">Flagellar hook-associated protein 2</fullName>
        <shortName evidence="5">HAP2</shortName>
    </recommendedName>
    <alternativeName>
        <fullName evidence="5">Flagellar cap protein</fullName>
    </alternativeName>
</protein>
<feature type="domain" description="Flagellar hook-associated protein 2 N-terminal" evidence="6">
    <location>
        <begin position="2"/>
        <end position="100"/>
    </location>
</feature>
<comment type="caution">
    <text evidence="8">The sequence shown here is derived from an EMBL/GenBank/DDBJ whole genome shotgun (WGS) entry which is preliminary data.</text>
</comment>
<keyword evidence="8" id="KW-0969">Cilium</keyword>
<comment type="subunit">
    <text evidence="2 5">Homopentamer.</text>
</comment>
<evidence type="ECO:0000313" key="8">
    <source>
        <dbReference type="EMBL" id="RCS70755.1"/>
    </source>
</evidence>
<dbReference type="Pfam" id="PF02465">
    <property type="entry name" value="FliD_N"/>
    <property type="match status" value="1"/>
</dbReference>
<dbReference type="InterPro" id="IPR040026">
    <property type="entry name" value="FliD"/>
</dbReference>
<comment type="function">
    <text evidence="5">Required for morphogenesis and for the elongation of the flagellar filament by facilitating polymerization of the flagellin monomers at the tip of growing filament. Forms a capping structure, which prevents flagellin subunits (transported through the central channel of the flagellum) from leaking out without polymerization at the distal end.</text>
</comment>
<dbReference type="GO" id="GO:0005576">
    <property type="term" value="C:extracellular region"/>
    <property type="evidence" value="ECO:0007669"/>
    <property type="project" value="UniProtKB-SubCell"/>
</dbReference>
<dbReference type="RefSeq" id="WP_086959829.1">
    <property type="nucleotide sequence ID" value="NZ_FUKS01000017.1"/>
</dbReference>
<dbReference type="AlphaFoldDB" id="A0A368LJE2"/>
<keyword evidence="4 5" id="KW-0975">Bacterial flagellum</keyword>
<evidence type="ECO:0000256" key="5">
    <source>
        <dbReference type="RuleBase" id="RU362066"/>
    </source>
</evidence>
<dbReference type="GO" id="GO:0009421">
    <property type="term" value="C:bacterial-type flagellum filament cap"/>
    <property type="evidence" value="ECO:0007669"/>
    <property type="project" value="InterPro"/>
</dbReference>
<keyword evidence="8" id="KW-0966">Cell projection</keyword>
<comment type="similarity">
    <text evidence="1 5">Belongs to the FliD family.</text>
</comment>
<organism evidence="8 9">
    <name type="scientific">Vibrio casei</name>
    <dbReference type="NCBI Taxonomy" id="673372"/>
    <lineage>
        <taxon>Bacteria</taxon>
        <taxon>Pseudomonadati</taxon>
        <taxon>Pseudomonadota</taxon>
        <taxon>Gammaproteobacteria</taxon>
        <taxon>Vibrionales</taxon>
        <taxon>Vibrionaceae</taxon>
        <taxon>Vibrio</taxon>
    </lineage>
</organism>
<dbReference type="InterPro" id="IPR010809">
    <property type="entry name" value="FliD_C"/>
</dbReference>
<name>A0A368LJE2_9VIBR</name>
<keyword evidence="5" id="KW-0964">Secreted</keyword>
<dbReference type="GO" id="GO:0071973">
    <property type="term" value="P:bacterial-type flagellum-dependent cell motility"/>
    <property type="evidence" value="ECO:0007669"/>
    <property type="project" value="TreeGrafter"/>
</dbReference>
<dbReference type="GO" id="GO:0007155">
    <property type="term" value="P:cell adhesion"/>
    <property type="evidence" value="ECO:0007669"/>
    <property type="project" value="InterPro"/>
</dbReference>
<keyword evidence="8" id="KW-0282">Flagellum</keyword>
<comment type="subcellular location">
    <subcellularLocation>
        <location evidence="5">Secreted</location>
    </subcellularLocation>
    <subcellularLocation>
        <location evidence="5">Bacterial flagellum</location>
    </subcellularLocation>
</comment>
<dbReference type="InterPro" id="IPR018247">
    <property type="entry name" value="EF_Hand_1_Ca_BS"/>
</dbReference>
<evidence type="ECO:0000256" key="3">
    <source>
        <dbReference type="ARBA" id="ARBA00023054"/>
    </source>
</evidence>
<reference evidence="8 9" key="1">
    <citation type="journal article" date="2017" name="Elife">
        <title>Extensive horizontal gene transfer in cheese-associated bacteria.</title>
        <authorList>
            <person name="Bonham K.S."/>
            <person name="Wolfe B.E."/>
            <person name="Dutton R.J."/>
        </authorList>
    </citation>
    <scope>NUCLEOTIDE SEQUENCE [LARGE SCALE GENOMIC DNA]</scope>
    <source>
        <strain evidence="8 9">JB196</strain>
    </source>
</reference>
<dbReference type="PANTHER" id="PTHR30288:SF0">
    <property type="entry name" value="FLAGELLAR HOOK-ASSOCIATED PROTEIN 2"/>
    <property type="match status" value="1"/>
</dbReference>
<evidence type="ECO:0000259" key="7">
    <source>
        <dbReference type="Pfam" id="PF07195"/>
    </source>
</evidence>
<dbReference type="EMBL" id="QPGL01000002">
    <property type="protein sequence ID" value="RCS70755.1"/>
    <property type="molecule type" value="Genomic_DNA"/>
</dbReference>
<evidence type="ECO:0000259" key="6">
    <source>
        <dbReference type="Pfam" id="PF02465"/>
    </source>
</evidence>
<dbReference type="Pfam" id="PF07195">
    <property type="entry name" value="FliD_C"/>
    <property type="match status" value="1"/>
</dbReference>
<evidence type="ECO:0000256" key="2">
    <source>
        <dbReference type="ARBA" id="ARBA00011255"/>
    </source>
</evidence>
<dbReference type="PANTHER" id="PTHR30288">
    <property type="entry name" value="FLAGELLAR CAP/ASSEMBLY PROTEIN FLID"/>
    <property type="match status" value="1"/>
</dbReference>
<dbReference type="Proteomes" id="UP000252479">
    <property type="component" value="Unassembled WGS sequence"/>
</dbReference>
<evidence type="ECO:0000313" key="9">
    <source>
        <dbReference type="Proteomes" id="UP000252479"/>
    </source>
</evidence>
<dbReference type="GO" id="GO:0009424">
    <property type="term" value="C:bacterial-type flagellum hook"/>
    <property type="evidence" value="ECO:0007669"/>
    <property type="project" value="UniProtKB-UniRule"/>
</dbReference>
<keyword evidence="3" id="KW-0175">Coiled coil</keyword>
<proteinExistence type="inferred from homology"/>
<accession>A0A368LJE2</accession>
<dbReference type="GeneID" id="303190268"/>
<dbReference type="InterPro" id="IPR003481">
    <property type="entry name" value="FliD_N"/>
</dbReference>
<gene>
    <name evidence="8" type="ORF">CIK83_15185</name>
</gene>